<reference evidence="12" key="1">
    <citation type="submission" date="2019-11" db="EMBL/GenBank/DDBJ databases">
        <authorList>
            <person name="Liu Y."/>
            <person name="Hou J."/>
            <person name="Li T.-Q."/>
            <person name="Guan C.-H."/>
            <person name="Wu X."/>
            <person name="Wu H.-Z."/>
            <person name="Ling F."/>
            <person name="Zhang R."/>
            <person name="Shi X.-G."/>
            <person name="Ren J.-P."/>
            <person name="Chen E.-F."/>
            <person name="Sun J.-M."/>
        </authorList>
    </citation>
    <scope>NUCLEOTIDE SEQUENCE</scope>
    <source>
        <strain evidence="12">Adult_tree_wgs_1</strain>
        <tissue evidence="12">Leaves</tissue>
    </source>
</reference>
<comment type="subunit">
    <text evidence="9">Heterodimer of SAE1A or SAE1B and SAE2. The complex binds SUMO proteins via SAE2.</text>
</comment>
<comment type="subcellular location">
    <subcellularLocation>
        <location evidence="1">Nucleus</location>
    </subcellularLocation>
</comment>
<dbReference type="OrthoDB" id="1708823at2759"/>
<evidence type="ECO:0000313" key="12">
    <source>
        <dbReference type="EMBL" id="KAF7134862.1"/>
    </source>
</evidence>
<accession>A0A834GGV6</accession>
<dbReference type="Pfam" id="PF00899">
    <property type="entry name" value="ThiF"/>
    <property type="match status" value="1"/>
</dbReference>
<dbReference type="GO" id="GO:0031510">
    <property type="term" value="C:SUMO activating enzyme complex"/>
    <property type="evidence" value="ECO:0007669"/>
    <property type="project" value="TreeGrafter"/>
</dbReference>
<dbReference type="Proteomes" id="UP000626092">
    <property type="component" value="Unassembled WGS sequence"/>
</dbReference>
<feature type="domain" description="THIF-type NAD/FAD binding fold" evidence="11">
    <location>
        <begin position="94"/>
        <end position="389"/>
    </location>
</feature>
<evidence type="ECO:0000256" key="1">
    <source>
        <dbReference type="ARBA" id="ARBA00004123"/>
    </source>
</evidence>
<dbReference type="CDD" id="cd01492">
    <property type="entry name" value="Aos1_SUMO"/>
    <property type="match status" value="1"/>
</dbReference>
<dbReference type="GO" id="GO:0019948">
    <property type="term" value="F:SUMO activating enzyme activity"/>
    <property type="evidence" value="ECO:0007669"/>
    <property type="project" value="TreeGrafter"/>
</dbReference>
<keyword evidence="6" id="KW-0007">Acetylation</keyword>
<proteinExistence type="inferred from homology"/>
<name>A0A834GGV6_RHOSS</name>
<dbReference type="PANTHER" id="PTHR10953">
    <property type="entry name" value="UBIQUITIN-ACTIVATING ENZYME E1"/>
    <property type="match status" value="1"/>
</dbReference>
<dbReference type="PANTHER" id="PTHR10953:SF162">
    <property type="entry name" value="SUMO-ACTIVATING ENZYME SUBUNIT 1"/>
    <property type="match status" value="1"/>
</dbReference>
<keyword evidence="5" id="KW-0833">Ubl conjugation pathway</keyword>
<organism evidence="12 13">
    <name type="scientific">Rhododendron simsii</name>
    <name type="common">Sims's rhododendron</name>
    <dbReference type="NCBI Taxonomy" id="118357"/>
    <lineage>
        <taxon>Eukaryota</taxon>
        <taxon>Viridiplantae</taxon>
        <taxon>Streptophyta</taxon>
        <taxon>Embryophyta</taxon>
        <taxon>Tracheophyta</taxon>
        <taxon>Spermatophyta</taxon>
        <taxon>Magnoliopsida</taxon>
        <taxon>eudicotyledons</taxon>
        <taxon>Gunneridae</taxon>
        <taxon>Pentapetalae</taxon>
        <taxon>asterids</taxon>
        <taxon>Ericales</taxon>
        <taxon>Ericaceae</taxon>
        <taxon>Ericoideae</taxon>
        <taxon>Rhodoreae</taxon>
        <taxon>Rhododendron</taxon>
    </lineage>
</organism>
<gene>
    <name evidence="12" type="ORF">RHSIM_Rhsim08G0191700</name>
</gene>
<keyword evidence="13" id="KW-1185">Reference proteome</keyword>
<evidence type="ECO:0000256" key="5">
    <source>
        <dbReference type="ARBA" id="ARBA00022786"/>
    </source>
</evidence>
<sequence>MSLESRILYSKAAGDNVKQVLPGKSPEPSGGRPRAGSLRGDAESDNGLVTSKPSWVPQSCRYLLASDDNDERVSELLKLVMDGEELTEQETALYDRQIRVWGADAQRRLSKAHILVSGLKGTVAEFCKNIVLAGVGSLTLIDDRPVTEESLSANFLIAPDENVFSGKSLAELCCDSLKDFNPMVRVSVEKGDLSSFGGDFYNKFDVVVVSCCSLTAKKSINEKCRKLSKRVAFYTVDCRDSCGEIFVDLQNFTYSKKKLDETVECQLQYPSFEDAIAVPWKSLPKRMSKLYFAMRVVEMFEEAEGRNPGQTSIDDLPKVLKLRKEILEKHSLNESLIPASLLERLVAGTREFPPVCAIIGGILGQEVIKAISGKGDPFKNFFFFDAVDGKGVMEDISSDLIRN</sequence>
<evidence type="ECO:0000256" key="8">
    <source>
        <dbReference type="ARBA" id="ARBA00044354"/>
    </source>
</evidence>
<comment type="caution">
    <text evidence="12">The sequence shown here is derived from an EMBL/GenBank/DDBJ whole genome shotgun (WGS) entry which is preliminary data.</text>
</comment>
<keyword evidence="7" id="KW-0539">Nucleus</keyword>
<evidence type="ECO:0000256" key="6">
    <source>
        <dbReference type="ARBA" id="ARBA00022990"/>
    </source>
</evidence>
<dbReference type="AlphaFoldDB" id="A0A834GGV6"/>
<comment type="similarity">
    <text evidence="3">Belongs to the ubiquitin-activating E1 family.</text>
</comment>
<evidence type="ECO:0000256" key="3">
    <source>
        <dbReference type="ARBA" id="ARBA00005673"/>
    </source>
</evidence>
<dbReference type="Gene3D" id="3.40.50.720">
    <property type="entry name" value="NAD(P)-binding Rossmann-like Domain"/>
    <property type="match status" value="1"/>
</dbReference>
<comment type="pathway">
    <text evidence="2">Protein modification; protein sumoylation.</text>
</comment>
<evidence type="ECO:0000256" key="4">
    <source>
        <dbReference type="ARBA" id="ARBA00022598"/>
    </source>
</evidence>
<dbReference type="InterPro" id="IPR000594">
    <property type="entry name" value="ThiF_NAD_FAD-bd"/>
</dbReference>
<dbReference type="InterPro" id="IPR045886">
    <property type="entry name" value="ThiF/MoeB/HesA"/>
</dbReference>
<dbReference type="SUPFAM" id="SSF69572">
    <property type="entry name" value="Activating enzymes of the ubiquitin-like proteins"/>
    <property type="match status" value="1"/>
</dbReference>
<dbReference type="GO" id="GO:0005737">
    <property type="term" value="C:cytoplasm"/>
    <property type="evidence" value="ECO:0007669"/>
    <property type="project" value="TreeGrafter"/>
</dbReference>
<evidence type="ECO:0000256" key="10">
    <source>
        <dbReference type="SAM" id="MobiDB-lite"/>
    </source>
</evidence>
<evidence type="ECO:0000256" key="2">
    <source>
        <dbReference type="ARBA" id="ARBA00004718"/>
    </source>
</evidence>
<protein>
    <recommendedName>
        <fullName evidence="8">Ubiquitin-like 1-activating enzyme E1A</fullName>
    </recommendedName>
</protein>
<feature type="region of interest" description="Disordered" evidence="10">
    <location>
        <begin position="17"/>
        <end position="52"/>
    </location>
</feature>
<evidence type="ECO:0000256" key="7">
    <source>
        <dbReference type="ARBA" id="ARBA00023242"/>
    </source>
</evidence>
<dbReference type="EMBL" id="WJXA01000008">
    <property type="protein sequence ID" value="KAF7134862.1"/>
    <property type="molecule type" value="Genomic_DNA"/>
</dbReference>
<dbReference type="FunFam" id="3.40.50.720:FF:000404">
    <property type="entry name" value="SUMO-activating enzyme subunit 1B-2"/>
    <property type="match status" value="1"/>
</dbReference>
<dbReference type="GO" id="GO:0016925">
    <property type="term" value="P:protein sumoylation"/>
    <property type="evidence" value="ECO:0007669"/>
    <property type="project" value="TreeGrafter"/>
</dbReference>
<evidence type="ECO:0000259" key="11">
    <source>
        <dbReference type="Pfam" id="PF00899"/>
    </source>
</evidence>
<keyword evidence="4" id="KW-0436">Ligase</keyword>
<evidence type="ECO:0000313" key="13">
    <source>
        <dbReference type="Proteomes" id="UP000626092"/>
    </source>
</evidence>
<evidence type="ECO:0000256" key="9">
    <source>
        <dbReference type="ARBA" id="ARBA00063459"/>
    </source>
</evidence>
<dbReference type="InterPro" id="IPR035985">
    <property type="entry name" value="Ubiquitin-activating_enz"/>
</dbReference>